<keyword evidence="3" id="KW-0274">FAD</keyword>
<evidence type="ECO:0000256" key="1">
    <source>
        <dbReference type="ARBA" id="ARBA00001974"/>
    </source>
</evidence>
<dbReference type="Gene3D" id="3.90.700.10">
    <property type="entry name" value="Succinate dehydrogenase/fumarate reductase flavoprotein, catalytic domain"/>
    <property type="match status" value="1"/>
</dbReference>
<protein>
    <recommendedName>
        <fullName evidence="6">FAD-dependent oxidoreductase 2 FAD-binding domain-containing protein</fullName>
    </recommendedName>
</protein>
<evidence type="ECO:0000256" key="5">
    <source>
        <dbReference type="ARBA" id="ARBA00061147"/>
    </source>
</evidence>
<dbReference type="Gene3D" id="3.50.50.60">
    <property type="entry name" value="FAD/NAD(P)-binding domain"/>
    <property type="match status" value="2"/>
</dbReference>
<dbReference type="GO" id="GO:0008202">
    <property type="term" value="P:steroid metabolic process"/>
    <property type="evidence" value="ECO:0007669"/>
    <property type="project" value="UniProtKB-ARBA"/>
</dbReference>
<organism evidence="7">
    <name type="scientific">marine metagenome</name>
    <dbReference type="NCBI Taxonomy" id="408172"/>
    <lineage>
        <taxon>unclassified sequences</taxon>
        <taxon>metagenomes</taxon>
        <taxon>ecological metagenomes</taxon>
    </lineage>
</organism>
<dbReference type="GO" id="GO:0016491">
    <property type="term" value="F:oxidoreductase activity"/>
    <property type="evidence" value="ECO:0007669"/>
    <property type="project" value="UniProtKB-KW"/>
</dbReference>
<feature type="domain" description="FAD-dependent oxidoreductase 2 FAD-binding" evidence="6">
    <location>
        <begin position="14"/>
        <end position="552"/>
    </location>
</feature>
<keyword evidence="4" id="KW-0560">Oxidoreductase</keyword>
<dbReference type="InterPro" id="IPR027477">
    <property type="entry name" value="Succ_DH/fumarate_Rdtase_cat_sf"/>
</dbReference>
<comment type="cofactor">
    <cofactor evidence="1">
        <name>FAD</name>
        <dbReference type="ChEBI" id="CHEBI:57692"/>
    </cofactor>
</comment>
<dbReference type="Pfam" id="PF00890">
    <property type="entry name" value="FAD_binding_2"/>
    <property type="match status" value="1"/>
</dbReference>
<dbReference type="InterPro" id="IPR036188">
    <property type="entry name" value="FAD/NAD-bd_sf"/>
</dbReference>
<dbReference type="PANTHER" id="PTHR43400">
    <property type="entry name" value="FUMARATE REDUCTASE"/>
    <property type="match status" value="1"/>
</dbReference>
<reference evidence="7" key="1">
    <citation type="submission" date="2018-05" db="EMBL/GenBank/DDBJ databases">
        <authorList>
            <person name="Lanie J.A."/>
            <person name="Ng W.-L."/>
            <person name="Kazmierczak K.M."/>
            <person name="Andrzejewski T.M."/>
            <person name="Davidsen T.M."/>
            <person name="Wayne K.J."/>
            <person name="Tettelin H."/>
            <person name="Glass J.I."/>
            <person name="Rusch D."/>
            <person name="Podicherti R."/>
            <person name="Tsui H.-C.T."/>
            <person name="Winkler M.E."/>
        </authorList>
    </citation>
    <scope>NUCLEOTIDE SEQUENCE</scope>
</reference>
<comment type="similarity">
    <text evidence="5">Belongs to the FAD-dependent oxidoreductase 2 family. 3-oxosteroid dehydrogenase subfamily.</text>
</comment>
<sequence>MEATKAIDWHSEYDILVVGSGNGAMTAGIVAHDGGAKVLLIEKSNHFGGTSATSGGGVWIPNNRYALEAQIEDSIEEARTYIKHVSPPDKISNELIETYLIKGPEMVDYLHNNSRVKYQTLEHYPDYFPDDPGGKTGHRSMEPEPIDGALLGNELNSLRPQHPQTVGPMGINFTQVEGQILLGALKGWKSLFLKLFLKFIFDFPFRFTSMKDKRLTMGNAGIARLKLSLLDRNIPLWLKTEFKDLITKEGRVVGIVAEKAEKTIYIKANRGVILAAGGFERNQQMRDQYLPNPTEKEWSAANIHNTGDAINSAVKIGAKVHQMESAWWSTVMLVPEEEKARLSMVDKSLPGNFCVNKKGKRFSNESQNYVSFVDEMYEKFQKGNPCIPCFMIFDSDFRRKRPCGPILQSSIMPDFMIPKSWWTPNFLTKASSIKELAEAVGIESKGLMKTIEKVNMYALEGKDPDFQRGDNIYDKYYGDPEVTPNPCLAPVLKSPFYCVVLYPGEMGTAGGLVIDTSSRVINKEGNVIKGLWACGNTTTALLPRYPGPGSTLGPAMTFGYLAGKDATGSNI</sequence>
<evidence type="ECO:0000313" key="7">
    <source>
        <dbReference type="EMBL" id="SVA26997.1"/>
    </source>
</evidence>
<dbReference type="EMBL" id="UINC01006349">
    <property type="protein sequence ID" value="SVA26997.1"/>
    <property type="molecule type" value="Genomic_DNA"/>
</dbReference>
<accession>A0A381UI18</accession>
<proteinExistence type="inferred from homology"/>
<dbReference type="InterPro" id="IPR003953">
    <property type="entry name" value="FAD-dep_OxRdtase_2_FAD-bd"/>
</dbReference>
<dbReference type="FunFam" id="3.50.50.60:FF:000208">
    <property type="entry name" value="3-ketosteroid dehydrogenase"/>
    <property type="match status" value="1"/>
</dbReference>
<evidence type="ECO:0000256" key="2">
    <source>
        <dbReference type="ARBA" id="ARBA00022630"/>
    </source>
</evidence>
<name>A0A381UI18_9ZZZZ</name>
<keyword evidence="2" id="KW-0285">Flavoprotein</keyword>
<dbReference type="InterPro" id="IPR050315">
    <property type="entry name" value="FAD-oxidoreductase_2"/>
</dbReference>
<dbReference type="SUPFAM" id="SSF51905">
    <property type="entry name" value="FAD/NAD(P)-binding domain"/>
    <property type="match status" value="1"/>
</dbReference>
<evidence type="ECO:0000259" key="6">
    <source>
        <dbReference type="Pfam" id="PF00890"/>
    </source>
</evidence>
<dbReference type="PANTHER" id="PTHR43400:SF10">
    <property type="entry name" value="3-OXOSTEROID 1-DEHYDROGENASE"/>
    <property type="match status" value="1"/>
</dbReference>
<dbReference type="AlphaFoldDB" id="A0A381UI18"/>
<evidence type="ECO:0000256" key="3">
    <source>
        <dbReference type="ARBA" id="ARBA00022827"/>
    </source>
</evidence>
<dbReference type="SUPFAM" id="SSF56425">
    <property type="entry name" value="Succinate dehydrogenase/fumarate reductase flavoprotein, catalytic domain"/>
    <property type="match status" value="1"/>
</dbReference>
<evidence type="ECO:0000256" key="4">
    <source>
        <dbReference type="ARBA" id="ARBA00023002"/>
    </source>
</evidence>
<gene>
    <name evidence="7" type="ORF">METZ01_LOCUS79851</name>
</gene>